<dbReference type="AlphaFoldDB" id="A0A381UMN3"/>
<dbReference type="PRINTS" id="PR01210">
    <property type="entry name" value="GGTRANSPTASE"/>
</dbReference>
<gene>
    <name evidence="1" type="ORF">METZ01_LOCUS82289</name>
</gene>
<feature type="non-terminal residue" evidence="1">
    <location>
        <position position="267"/>
    </location>
</feature>
<evidence type="ECO:0000313" key="1">
    <source>
        <dbReference type="EMBL" id="SVA29435.1"/>
    </source>
</evidence>
<dbReference type="EMBL" id="UINC01006754">
    <property type="protein sequence ID" value="SVA29435.1"/>
    <property type="molecule type" value="Genomic_DNA"/>
</dbReference>
<organism evidence="1">
    <name type="scientific">marine metagenome</name>
    <dbReference type="NCBI Taxonomy" id="408172"/>
    <lineage>
        <taxon>unclassified sequences</taxon>
        <taxon>metagenomes</taxon>
        <taxon>ecological metagenomes</taxon>
    </lineage>
</organism>
<dbReference type="PANTHER" id="PTHR43881:SF1">
    <property type="entry name" value="GAMMA-GLUTAMYLTRANSPEPTIDASE (AFU_ORTHOLOGUE AFUA_4G13580)"/>
    <property type="match status" value="1"/>
</dbReference>
<dbReference type="PANTHER" id="PTHR43881">
    <property type="entry name" value="GAMMA-GLUTAMYLTRANSPEPTIDASE (AFU_ORTHOLOGUE AFUA_4G13580)"/>
    <property type="match status" value="1"/>
</dbReference>
<protein>
    <recommendedName>
        <fullName evidence="2">Gamma-glutamyltransferase</fullName>
    </recommendedName>
</protein>
<accession>A0A381UMN3</accession>
<evidence type="ECO:0008006" key="2">
    <source>
        <dbReference type="Google" id="ProtNLM"/>
    </source>
</evidence>
<dbReference type="SUPFAM" id="SSF56235">
    <property type="entry name" value="N-terminal nucleophile aminohydrolases (Ntn hydrolases)"/>
    <property type="match status" value="1"/>
</dbReference>
<dbReference type="Pfam" id="PF01019">
    <property type="entry name" value="G_glu_transpept"/>
    <property type="match status" value="1"/>
</dbReference>
<reference evidence="1" key="1">
    <citation type="submission" date="2018-05" db="EMBL/GenBank/DDBJ databases">
        <authorList>
            <person name="Lanie J.A."/>
            <person name="Ng W.-L."/>
            <person name="Kazmierczak K.M."/>
            <person name="Andrzejewski T.M."/>
            <person name="Davidsen T.M."/>
            <person name="Wayne K.J."/>
            <person name="Tettelin H."/>
            <person name="Glass J.I."/>
            <person name="Rusch D."/>
            <person name="Podicherti R."/>
            <person name="Tsui H.-C.T."/>
            <person name="Winkler M.E."/>
        </authorList>
    </citation>
    <scope>NUCLEOTIDE SEQUENCE</scope>
</reference>
<dbReference type="InterPro" id="IPR052896">
    <property type="entry name" value="GGT-like_enzyme"/>
</dbReference>
<name>A0A381UMN3_9ZZZZ</name>
<sequence>MTNSDSGERDIGFLLEQGEVNLPPTGRPVVYATNGIISSGHYLTSMAGMRMLMSGGNAFDALVSATFAASVVEPIASYSLGAEAAFMVYHVQSGDFLSLSGQGTAAGKASPEFFLSQGHDSIPTGPGKYAPLSFTVPGVAAACLSLLERYGTKTVQEVLSTSIEYCERGIPNYEYMLARLDAGDSISQFELFPPGGLDIFFENGNLPKPGTLLIQKELGRVFRNMSGAADIAGGHRKNGISAARDCFYNGEIADAIASASHRVGGIL</sequence>
<proteinExistence type="predicted"/>
<dbReference type="InterPro" id="IPR029055">
    <property type="entry name" value="Ntn_hydrolases_N"/>
</dbReference>